<proteinExistence type="predicted"/>
<dbReference type="EMBL" id="JEXD01000070">
    <property type="protein sequence ID" value="EXC04227.1"/>
    <property type="molecule type" value="Genomic_DNA"/>
</dbReference>
<protein>
    <submittedName>
        <fullName evidence="1">Putative lipoprotein</fullName>
    </submittedName>
</protein>
<organism evidence="1 2">
    <name type="scientific">Acinetobacter baumannii 625974</name>
    <dbReference type="NCBI Taxonomy" id="1310607"/>
    <lineage>
        <taxon>Bacteria</taxon>
        <taxon>Pseudomonadati</taxon>
        <taxon>Pseudomonadota</taxon>
        <taxon>Gammaproteobacteria</taxon>
        <taxon>Moraxellales</taxon>
        <taxon>Moraxellaceae</taxon>
        <taxon>Acinetobacter</taxon>
        <taxon>Acinetobacter calcoaceticus/baumannii complex</taxon>
    </lineage>
</organism>
<comment type="caution">
    <text evidence="1">The sequence shown here is derived from an EMBL/GenBank/DDBJ whole genome shotgun (WGS) entry which is preliminary data.</text>
</comment>
<reference evidence="1 2" key="1">
    <citation type="submission" date="2014-02" db="EMBL/GenBank/DDBJ databases">
        <title>Comparative genomics and transcriptomics to identify genetic mechanisms underlying the emergence of carbapenem resistant Acinetobacter baumannii (CRAb).</title>
        <authorList>
            <person name="Harris A.D."/>
            <person name="Johnson K.J."/>
            <person name="George J."/>
            <person name="Shefchek K."/>
            <person name="Daugherty S.C."/>
            <person name="Parankush S."/>
            <person name="Sadzewicz L."/>
            <person name="Tallon L."/>
            <person name="Sengamalay N."/>
            <person name="Hazen T.H."/>
            <person name="Rasko D.A."/>
        </authorList>
    </citation>
    <scope>NUCLEOTIDE SEQUENCE [LARGE SCALE GENOMIC DNA]</scope>
    <source>
        <strain evidence="1 2">625974</strain>
    </source>
</reference>
<keyword evidence="1" id="KW-0449">Lipoprotein</keyword>
<dbReference type="PATRIC" id="fig|1310607.3.peg.3792"/>
<dbReference type="Proteomes" id="UP000021108">
    <property type="component" value="Unassembled WGS sequence"/>
</dbReference>
<sequence length="277" mass="31318">MQKQLYRIFIIVGCVLTTTLSGCKLPIPSEVSEALANFGARFSIRAIIEKWDKSQNNELPFKLKSGEFYEKVKTQQDEFYVVHRLNNVTEHYSLDGKLRWSSATPGTPPPNLEEEVSALNWNDAPPSNLDVNQLYPELNFPDFSAPGYRKYTDPELLRQIDTEYHAGINLSSTPKDHGLKPISSAPKIIKGISTFMHDNGPKFVNQAFGRPNVSDVALSFDGWLELNENKILYRAVIDSARFQCTWYQAVVDTLTGQLIYEEFMPCFAAGEENLDAI</sequence>
<evidence type="ECO:0000313" key="2">
    <source>
        <dbReference type="Proteomes" id="UP000021108"/>
    </source>
</evidence>
<dbReference type="AlphaFoldDB" id="A0A009P9G0"/>
<dbReference type="PROSITE" id="PS51257">
    <property type="entry name" value="PROKAR_LIPOPROTEIN"/>
    <property type="match status" value="1"/>
</dbReference>
<dbReference type="RefSeq" id="WP_032060190.1">
    <property type="nucleotide sequence ID" value="NZ_JEXD01000070.1"/>
</dbReference>
<accession>A0A009P9G0</accession>
<name>A0A009P9G0_ACIBA</name>
<gene>
    <name evidence="1" type="ORF">J506_3925</name>
</gene>
<evidence type="ECO:0000313" key="1">
    <source>
        <dbReference type="EMBL" id="EXC04227.1"/>
    </source>
</evidence>